<keyword evidence="1" id="KW-0732">Signal</keyword>
<dbReference type="Pfam" id="PF13365">
    <property type="entry name" value="Trypsin_2"/>
    <property type="match status" value="1"/>
</dbReference>
<sequence>MISPRVLTGVRRFWCRSRAVRVAALALMLGAGASESLAQDARETAPGGPPMGDQHKEQVGTGFAVGPEQIVTAAHGVDRCRAVRIISRESRSIDVVRVVVDRRRDLALVSVRGAQSLLALRVRDQADPITGDRVFLVGFPLQMPLRANLHSFYEGPIAGPGGVGGDPDIFRLGFVALPGMSGAAVLDRSGQVIGVVKSHMIETAPNQGPTLGGQTFVVSGSVLAAFLRDQGIPLASTASERPFSPEEIAAQALSASVAIRCLR</sequence>
<dbReference type="InterPro" id="IPR009003">
    <property type="entry name" value="Peptidase_S1_PA"/>
</dbReference>
<dbReference type="EMBL" id="BJYU01000225">
    <property type="protein sequence ID" value="GEO18670.1"/>
    <property type="molecule type" value="Genomic_DNA"/>
</dbReference>
<dbReference type="Proteomes" id="UP000321085">
    <property type="component" value="Unassembled WGS sequence"/>
</dbReference>
<proteinExistence type="predicted"/>
<dbReference type="RefSeq" id="WP_147023134.1">
    <property type="nucleotide sequence ID" value="NZ_BJYU01000225.1"/>
</dbReference>
<comment type="caution">
    <text evidence="2">The sequence shown here is derived from an EMBL/GenBank/DDBJ whole genome shotgun (WGS) entry which is preliminary data.</text>
</comment>
<dbReference type="Gene3D" id="2.40.10.120">
    <property type="match status" value="1"/>
</dbReference>
<feature type="chain" id="PRO_5022220300" description="Serine protease" evidence="1">
    <location>
        <begin position="39"/>
        <end position="263"/>
    </location>
</feature>
<reference evidence="2 3" key="1">
    <citation type="submission" date="2019-07" db="EMBL/GenBank/DDBJ databases">
        <title>Whole genome shotgun sequence of Microvirga aerophila NBRC 106136.</title>
        <authorList>
            <person name="Hosoyama A."/>
            <person name="Uohara A."/>
            <person name="Ohji S."/>
            <person name="Ichikawa N."/>
        </authorList>
    </citation>
    <scope>NUCLEOTIDE SEQUENCE [LARGE SCALE GENOMIC DNA]</scope>
    <source>
        <strain evidence="2 3">NBRC 106136</strain>
    </source>
</reference>
<dbReference type="PANTHER" id="PTHR43019">
    <property type="entry name" value="SERINE ENDOPROTEASE DEGS"/>
    <property type="match status" value="1"/>
</dbReference>
<dbReference type="AlphaFoldDB" id="A0A512C378"/>
<protein>
    <recommendedName>
        <fullName evidence="4">Serine protease</fullName>
    </recommendedName>
</protein>
<organism evidence="2 3">
    <name type="scientific">Microvirga aerophila</name>
    <dbReference type="NCBI Taxonomy" id="670291"/>
    <lineage>
        <taxon>Bacteria</taxon>
        <taxon>Pseudomonadati</taxon>
        <taxon>Pseudomonadota</taxon>
        <taxon>Alphaproteobacteria</taxon>
        <taxon>Hyphomicrobiales</taxon>
        <taxon>Methylobacteriaceae</taxon>
        <taxon>Microvirga</taxon>
    </lineage>
</organism>
<gene>
    <name evidence="2" type="ORF">MAE02_63660</name>
</gene>
<evidence type="ECO:0000313" key="3">
    <source>
        <dbReference type="Proteomes" id="UP000321085"/>
    </source>
</evidence>
<evidence type="ECO:0000256" key="1">
    <source>
        <dbReference type="SAM" id="SignalP"/>
    </source>
</evidence>
<evidence type="ECO:0000313" key="2">
    <source>
        <dbReference type="EMBL" id="GEO18670.1"/>
    </source>
</evidence>
<dbReference type="PANTHER" id="PTHR43019:SF23">
    <property type="entry name" value="PROTEASE DO-LIKE 5, CHLOROPLASTIC"/>
    <property type="match status" value="1"/>
</dbReference>
<name>A0A512C378_9HYPH</name>
<keyword evidence="3" id="KW-1185">Reference proteome</keyword>
<accession>A0A512C378</accession>
<evidence type="ECO:0008006" key="4">
    <source>
        <dbReference type="Google" id="ProtNLM"/>
    </source>
</evidence>
<feature type="signal peptide" evidence="1">
    <location>
        <begin position="1"/>
        <end position="38"/>
    </location>
</feature>
<dbReference type="SUPFAM" id="SSF50494">
    <property type="entry name" value="Trypsin-like serine proteases"/>
    <property type="match status" value="1"/>
</dbReference>